<dbReference type="KEGG" id="pnd:Pla175_32030"/>
<keyword evidence="5" id="KW-1185">Reference proteome</keyword>
<dbReference type="InterPro" id="IPR050463">
    <property type="entry name" value="Gfo/Idh/MocA_oxidrdct_glycsds"/>
</dbReference>
<dbReference type="InterPro" id="IPR000683">
    <property type="entry name" value="Gfo/Idh/MocA-like_OxRdtase_N"/>
</dbReference>
<dbReference type="PANTHER" id="PTHR43818:SF5">
    <property type="entry name" value="OXIDOREDUCTASE FAMILY PROTEIN"/>
    <property type="match status" value="1"/>
</dbReference>
<dbReference type="PANTHER" id="PTHR43818">
    <property type="entry name" value="BCDNA.GH03377"/>
    <property type="match status" value="1"/>
</dbReference>
<dbReference type="PROSITE" id="PS51318">
    <property type="entry name" value="TAT"/>
    <property type="match status" value="1"/>
</dbReference>
<dbReference type="EMBL" id="CP036291">
    <property type="protein sequence ID" value="QDU89807.1"/>
    <property type="molecule type" value="Genomic_DNA"/>
</dbReference>
<dbReference type="Pfam" id="PF22725">
    <property type="entry name" value="GFO_IDH_MocA_C3"/>
    <property type="match status" value="1"/>
</dbReference>
<reference evidence="4 5" key="1">
    <citation type="submission" date="2019-02" db="EMBL/GenBank/DDBJ databases">
        <title>Deep-cultivation of Planctomycetes and their phenomic and genomic characterization uncovers novel biology.</title>
        <authorList>
            <person name="Wiegand S."/>
            <person name="Jogler M."/>
            <person name="Boedeker C."/>
            <person name="Pinto D."/>
            <person name="Vollmers J."/>
            <person name="Rivas-Marin E."/>
            <person name="Kohn T."/>
            <person name="Peeters S.H."/>
            <person name="Heuer A."/>
            <person name="Rast P."/>
            <person name="Oberbeckmann S."/>
            <person name="Bunk B."/>
            <person name="Jeske O."/>
            <person name="Meyerdierks A."/>
            <person name="Storesund J.E."/>
            <person name="Kallscheuer N."/>
            <person name="Luecker S."/>
            <person name="Lage O.M."/>
            <person name="Pohl T."/>
            <person name="Merkel B.J."/>
            <person name="Hornburger P."/>
            <person name="Mueller R.-W."/>
            <person name="Bruemmer F."/>
            <person name="Labrenz M."/>
            <person name="Spormann A.M."/>
            <person name="Op den Camp H."/>
            <person name="Overmann J."/>
            <person name="Amann R."/>
            <person name="Jetten M.S.M."/>
            <person name="Mascher T."/>
            <person name="Medema M.H."/>
            <person name="Devos D.P."/>
            <person name="Kaster A.-K."/>
            <person name="Ovreas L."/>
            <person name="Rohde M."/>
            <person name="Galperin M.Y."/>
            <person name="Jogler C."/>
        </authorList>
    </citation>
    <scope>NUCLEOTIDE SEQUENCE [LARGE SCALE GENOMIC DNA]</scope>
    <source>
        <strain evidence="4 5">Pla175</strain>
    </source>
</reference>
<organism evidence="4 5">
    <name type="scientific">Pirellulimonas nuda</name>
    <dbReference type="NCBI Taxonomy" id="2528009"/>
    <lineage>
        <taxon>Bacteria</taxon>
        <taxon>Pseudomonadati</taxon>
        <taxon>Planctomycetota</taxon>
        <taxon>Planctomycetia</taxon>
        <taxon>Pirellulales</taxon>
        <taxon>Lacipirellulaceae</taxon>
        <taxon>Pirellulimonas</taxon>
    </lineage>
</organism>
<keyword evidence="1" id="KW-0732">Signal</keyword>
<dbReference type="Gene3D" id="3.40.50.720">
    <property type="entry name" value="NAD(P)-binding Rossmann-like Domain"/>
    <property type="match status" value="1"/>
</dbReference>
<feature type="signal peptide" evidence="1">
    <location>
        <begin position="1"/>
        <end position="32"/>
    </location>
</feature>
<gene>
    <name evidence="4" type="primary">idhA_1</name>
    <name evidence="4" type="ORF">Pla175_32030</name>
</gene>
<dbReference type="SUPFAM" id="SSF55347">
    <property type="entry name" value="Glyceraldehyde-3-phosphate dehydrogenase-like, C-terminal domain"/>
    <property type="match status" value="1"/>
</dbReference>
<dbReference type="Gene3D" id="3.30.360.10">
    <property type="entry name" value="Dihydrodipicolinate Reductase, domain 2"/>
    <property type="match status" value="1"/>
</dbReference>
<sequence precursor="true">MTDTSHTSSPDRRVFLKGAAVASSALATAAWAAPRAVGATAGVHTGVDETLRIGLVGCGGRGTGAAVDALVADKNSELVAVGDTFVDRAQDMLEALGFEESVADRIKVSGDRVFSGFDAYKQVIDSGVDVVLLCTPPHFRAEQFEYAVAQGKHCFVEKPVATDIPSLRRVAAACDEARKKKLAVVSGLCWRYDPGVRETVKRLQDGAIGDIVAIESSYNAGTLWRRTPKPGAPPWSQMEEQVRNWLYYTWLSGDIICEQAIHSLDKTAWLLGDASPVEAMALGGRQQRTDPKYGHVFDHFSVFFTYPQGQHVYFTCRQQDGCTTRVEERVLGTKGTAEVLAGRIDGPSAWKYDGPKPSMYRVEHEELFRSIRDGDPIHNGDYMINSTQISIMGRMAAYTGKTLTWDQVAASEQKLGPAQYAWTDIESPPVAIPGVTKFA</sequence>
<dbReference type="GO" id="GO:0050112">
    <property type="term" value="F:inositol 2-dehydrogenase (NAD+) activity"/>
    <property type="evidence" value="ECO:0007669"/>
    <property type="project" value="UniProtKB-EC"/>
</dbReference>
<feature type="domain" description="Gfo/Idh/MocA-like oxidoreductase N-terminal" evidence="2">
    <location>
        <begin position="51"/>
        <end position="180"/>
    </location>
</feature>
<dbReference type="GO" id="GO:0000166">
    <property type="term" value="F:nucleotide binding"/>
    <property type="evidence" value="ECO:0007669"/>
    <property type="project" value="InterPro"/>
</dbReference>
<dbReference type="OrthoDB" id="253515at2"/>
<accession>A0A518DEA9</accession>
<keyword evidence="4" id="KW-0560">Oxidoreductase</keyword>
<dbReference type="RefSeq" id="WP_145287034.1">
    <property type="nucleotide sequence ID" value="NZ_CP036291.1"/>
</dbReference>
<evidence type="ECO:0000259" key="2">
    <source>
        <dbReference type="Pfam" id="PF01408"/>
    </source>
</evidence>
<feature type="chain" id="PRO_5022160597" evidence="1">
    <location>
        <begin position="33"/>
        <end position="439"/>
    </location>
</feature>
<proteinExistence type="predicted"/>
<evidence type="ECO:0000259" key="3">
    <source>
        <dbReference type="Pfam" id="PF22725"/>
    </source>
</evidence>
<dbReference type="Pfam" id="PF01408">
    <property type="entry name" value="GFO_IDH_MocA"/>
    <property type="match status" value="1"/>
</dbReference>
<dbReference type="AlphaFoldDB" id="A0A518DEA9"/>
<evidence type="ECO:0000256" key="1">
    <source>
        <dbReference type="SAM" id="SignalP"/>
    </source>
</evidence>
<dbReference type="EC" id="1.1.1.18" evidence="4"/>
<feature type="domain" description="GFO/IDH/MocA-like oxidoreductase" evidence="3">
    <location>
        <begin position="198"/>
        <end position="338"/>
    </location>
</feature>
<dbReference type="InterPro" id="IPR036291">
    <property type="entry name" value="NAD(P)-bd_dom_sf"/>
</dbReference>
<dbReference type="Proteomes" id="UP000317429">
    <property type="component" value="Chromosome"/>
</dbReference>
<evidence type="ECO:0000313" key="5">
    <source>
        <dbReference type="Proteomes" id="UP000317429"/>
    </source>
</evidence>
<dbReference type="InterPro" id="IPR055170">
    <property type="entry name" value="GFO_IDH_MocA-like_dom"/>
</dbReference>
<dbReference type="InterPro" id="IPR006311">
    <property type="entry name" value="TAT_signal"/>
</dbReference>
<dbReference type="SUPFAM" id="SSF51735">
    <property type="entry name" value="NAD(P)-binding Rossmann-fold domains"/>
    <property type="match status" value="1"/>
</dbReference>
<evidence type="ECO:0000313" key="4">
    <source>
        <dbReference type="EMBL" id="QDU89807.1"/>
    </source>
</evidence>
<name>A0A518DEA9_9BACT</name>
<protein>
    <submittedName>
        <fullName evidence="4">Inositol 2-dehydrogenase</fullName>
        <ecNumber evidence="4">1.1.1.18</ecNumber>
    </submittedName>
</protein>